<reference evidence="2 3" key="1">
    <citation type="submission" date="2020-08" db="EMBL/GenBank/DDBJ databases">
        <title>Genomic Encyclopedia of Type Strains, Phase IV (KMG-V): Genome sequencing to study the core and pangenomes of soil and plant-associated prokaryotes.</title>
        <authorList>
            <person name="Whitman W."/>
        </authorList>
    </citation>
    <scope>NUCLEOTIDE SEQUENCE [LARGE SCALE GENOMIC DNA]</scope>
    <source>
        <strain evidence="2 3">SEMIA 4084</strain>
    </source>
</reference>
<feature type="region of interest" description="Disordered" evidence="1">
    <location>
        <begin position="95"/>
        <end position="128"/>
    </location>
</feature>
<dbReference type="RefSeq" id="WP_420830341.1">
    <property type="nucleotide sequence ID" value="NZ_JACHBK010000022.1"/>
</dbReference>
<keyword evidence="3" id="KW-1185">Reference proteome</keyword>
<feature type="compositionally biased region" description="Basic and acidic residues" evidence="1">
    <location>
        <begin position="95"/>
        <end position="106"/>
    </location>
</feature>
<dbReference type="Proteomes" id="UP000585507">
    <property type="component" value="Unassembled WGS sequence"/>
</dbReference>
<name>A0A7W8UI15_9HYPH</name>
<organism evidence="2 3">
    <name type="scientific">Rhizobium giardinii</name>
    <dbReference type="NCBI Taxonomy" id="56731"/>
    <lineage>
        <taxon>Bacteria</taxon>
        <taxon>Pseudomonadati</taxon>
        <taxon>Pseudomonadota</taxon>
        <taxon>Alphaproteobacteria</taxon>
        <taxon>Hyphomicrobiales</taxon>
        <taxon>Rhizobiaceae</taxon>
        <taxon>Rhizobium/Agrobacterium group</taxon>
        <taxon>Rhizobium</taxon>
    </lineage>
</organism>
<evidence type="ECO:0000313" key="2">
    <source>
        <dbReference type="EMBL" id="MBB5539618.1"/>
    </source>
</evidence>
<dbReference type="EMBL" id="JACHBK010000022">
    <property type="protein sequence ID" value="MBB5539618.1"/>
    <property type="molecule type" value="Genomic_DNA"/>
</dbReference>
<accession>A0A7W8UI15</accession>
<evidence type="ECO:0000256" key="1">
    <source>
        <dbReference type="SAM" id="MobiDB-lite"/>
    </source>
</evidence>
<protein>
    <submittedName>
        <fullName evidence="2">Uncharacterized protein</fullName>
    </submittedName>
</protein>
<comment type="caution">
    <text evidence="2">The sequence shown here is derived from an EMBL/GenBank/DDBJ whole genome shotgun (WGS) entry which is preliminary data.</text>
</comment>
<sequence length="128" mass="14180">MATQRGETEGGKTRSTCVVVAARGANDGLIHLALLAVTTQPRTPMDRAGSFRYRIRRAGLSDLKRCWIIVDEYNDDVAEQSWYLEPDGPALSRFSKEDRRSVRREVAQIGSPRQSDRPSGRPAPIAPA</sequence>
<proteinExistence type="predicted"/>
<dbReference type="AlphaFoldDB" id="A0A7W8UI15"/>
<evidence type="ECO:0000313" key="3">
    <source>
        <dbReference type="Proteomes" id="UP000585507"/>
    </source>
</evidence>
<gene>
    <name evidence="2" type="ORF">GGD55_006368</name>
</gene>